<dbReference type="PANTHER" id="PTHR36927">
    <property type="entry name" value="BLR4337 PROTEIN"/>
    <property type="match status" value="1"/>
</dbReference>
<feature type="transmembrane region" description="Helical" evidence="1">
    <location>
        <begin position="248"/>
        <end position="267"/>
    </location>
</feature>
<gene>
    <name evidence="3" type="ORF">METZ01_LOCUS92818</name>
</gene>
<feature type="transmembrane region" description="Helical" evidence="1">
    <location>
        <begin position="145"/>
        <end position="169"/>
    </location>
</feature>
<dbReference type="AlphaFoldDB" id="A0A381VIF2"/>
<dbReference type="InterPro" id="IPR050623">
    <property type="entry name" value="Glucan_succinyl_AcylTrfase"/>
</dbReference>
<organism evidence="3">
    <name type="scientific">marine metagenome</name>
    <dbReference type="NCBI Taxonomy" id="408172"/>
    <lineage>
        <taxon>unclassified sequences</taxon>
        <taxon>metagenomes</taxon>
        <taxon>ecological metagenomes</taxon>
    </lineage>
</organism>
<feature type="transmembrane region" description="Helical" evidence="1">
    <location>
        <begin position="382"/>
        <end position="403"/>
    </location>
</feature>
<evidence type="ECO:0000313" key="3">
    <source>
        <dbReference type="EMBL" id="SVA39964.1"/>
    </source>
</evidence>
<dbReference type="PROSITE" id="PS50088">
    <property type="entry name" value="ANK_REPEAT"/>
    <property type="match status" value="1"/>
</dbReference>
<keyword evidence="1" id="KW-0472">Membrane</keyword>
<dbReference type="PROSITE" id="PS50297">
    <property type="entry name" value="ANK_REP_REGION"/>
    <property type="match status" value="1"/>
</dbReference>
<protein>
    <recommendedName>
        <fullName evidence="2">Acyltransferase 3 domain-containing protein</fullName>
    </recommendedName>
</protein>
<name>A0A381VIF2_9ZZZZ</name>
<keyword evidence="1" id="KW-1133">Transmembrane helix</keyword>
<dbReference type="Pfam" id="PF01757">
    <property type="entry name" value="Acyl_transf_3"/>
    <property type="match status" value="1"/>
</dbReference>
<dbReference type="GO" id="GO:0016747">
    <property type="term" value="F:acyltransferase activity, transferring groups other than amino-acyl groups"/>
    <property type="evidence" value="ECO:0007669"/>
    <property type="project" value="InterPro"/>
</dbReference>
<feature type="transmembrane region" description="Helical" evidence="1">
    <location>
        <begin position="215"/>
        <end position="236"/>
    </location>
</feature>
<keyword evidence="1" id="KW-0812">Transmembrane</keyword>
<reference evidence="3" key="1">
    <citation type="submission" date="2018-05" db="EMBL/GenBank/DDBJ databases">
        <authorList>
            <person name="Lanie J.A."/>
            <person name="Ng W.-L."/>
            <person name="Kazmierczak K.M."/>
            <person name="Andrzejewski T.M."/>
            <person name="Davidsen T.M."/>
            <person name="Wayne K.J."/>
            <person name="Tettelin H."/>
            <person name="Glass J.I."/>
            <person name="Rusch D."/>
            <person name="Podicherti R."/>
            <person name="Tsui H.-C.T."/>
            <person name="Winkler M.E."/>
        </authorList>
    </citation>
    <scope>NUCLEOTIDE SEQUENCE</scope>
</reference>
<feature type="transmembrane region" description="Helical" evidence="1">
    <location>
        <begin position="50"/>
        <end position="75"/>
    </location>
</feature>
<feature type="transmembrane region" description="Helical" evidence="1">
    <location>
        <begin position="314"/>
        <end position="338"/>
    </location>
</feature>
<dbReference type="SUPFAM" id="SSF48403">
    <property type="entry name" value="Ankyrin repeat"/>
    <property type="match status" value="1"/>
</dbReference>
<dbReference type="EMBL" id="UINC01008892">
    <property type="protein sequence ID" value="SVA39964.1"/>
    <property type="molecule type" value="Genomic_DNA"/>
</dbReference>
<feature type="transmembrane region" description="Helical" evidence="1">
    <location>
        <begin position="87"/>
        <end position="106"/>
    </location>
</feature>
<dbReference type="PANTHER" id="PTHR36927:SF1">
    <property type="entry name" value="MDO-LIKE PROTEIN"/>
    <property type="match status" value="1"/>
</dbReference>
<dbReference type="InterPro" id="IPR036770">
    <property type="entry name" value="Ankyrin_rpt-contain_sf"/>
</dbReference>
<proteinExistence type="predicted"/>
<feature type="transmembrane region" description="Helical" evidence="1">
    <location>
        <begin position="12"/>
        <end position="30"/>
    </location>
</feature>
<evidence type="ECO:0000259" key="2">
    <source>
        <dbReference type="Pfam" id="PF01757"/>
    </source>
</evidence>
<accession>A0A381VIF2</accession>
<feature type="non-terminal residue" evidence="3">
    <location>
        <position position="562"/>
    </location>
</feature>
<feature type="transmembrane region" description="Helical" evidence="1">
    <location>
        <begin position="190"/>
        <end position="209"/>
    </location>
</feature>
<dbReference type="Gene3D" id="1.25.40.20">
    <property type="entry name" value="Ankyrin repeat-containing domain"/>
    <property type="match status" value="1"/>
</dbReference>
<sequence length="562" mass="64646">MRSIDRLHYMDSLRATAMFLGLVLHGAVLFGDWTIGFFRHHEESSLFVRYFAELIHVFRMQLFFLVAGFFSMMLCEKRGIISYAKNRFIRIFIPFVVCVLLIQPWLAGGLLLDLTGSKDSIFSQYIKYMLDPSYLFQEAALIGNWFWHFWFLHLLIYFIGAFLISQIIIDKLRIKIRFIPLLIKLVGGKYGMLFLAILTYPTLLISAPFSEVPTIGTSLEILCYYGIFFFFGLLFFKNVEVFDRFQSNIKYHVLPLIISLFFLFPLMDGLRLKAQPELLLQNLCLYTGVESQSSLIGSYPFIQNPFNLSGITAPLDWHIMCFLRAYTTWCTIVLLIVFFKKYFSKQSALGRYAADSSYFIYLIHFPIQLSIAYFCRDHISSAIACFWICVGITTIICILLYHFTCRGTPIGILLSGRKYSLSISDEWNDLKLLLGKKPFYIGLLLIAFTSVVAGSIETRKEKKLLYYSNYAEPRNIEDYISDKTSDELKAIKRSDGRNPLHMVTYNLAKPRPDEKIAESIQLLLDAGLDPMSVDNFDQTPLHYAVRNGNKIALGMLLKAGAN</sequence>
<feature type="transmembrane region" description="Helical" evidence="1">
    <location>
        <begin position="439"/>
        <end position="456"/>
    </location>
</feature>
<dbReference type="InterPro" id="IPR002110">
    <property type="entry name" value="Ankyrin_rpt"/>
</dbReference>
<dbReference type="Pfam" id="PF13637">
    <property type="entry name" value="Ank_4"/>
    <property type="match status" value="1"/>
</dbReference>
<dbReference type="InterPro" id="IPR002656">
    <property type="entry name" value="Acyl_transf_3_dom"/>
</dbReference>
<evidence type="ECO:0000256" key="1">
    <source>
        <dbReference type="SAM" id="Phobius"/>
    </source>
</evidence>
<feature type="domain" description="Acyltransferase 3" evidence="2">
    <location>
        <begin position="8"/>
        <end position="401"/>
    </location>
</feature>